<proteinExistence type="inferred from homology"/>
<dbReference type="PRINTS" id="PR00481">
    <property type="entry name" value="LAMNOPPTDASE"/>
</dbReference>
<organism evidence="8 9">
    <name type="scientific">Novosphingobium sediminicola</name>
    <dbReference type="NCBI Taxonomy" id="563162"/>
    <lineage>
        <taxon>Bacteria</taxon>
        <taxon>Pseudomonadati</taxon>
        <taxon>Pseudomonadota</taxon>
        <taxon>Alphaproteobacteria</taxon>
        <taxon>Sphingomonadales</taxon>
        <taxon>Sphingomonadaceae</taxon>
        <taxon>Novosphingobium</taxon>
    </lineage>
</organism>
<dbReference type="GO" id="GO:0005737">
    <property type="term" value="C:cytoplasm"/>
    <property type="evidence" value="ECO:0007669"/>
    <property type="project" value="InterPro"/>
</dbReference>
<feature type="domain" description="Cytosol aminopeptidase" evidence="7">
    <location>
        <begin position="324"/>
        <end position="331"/>
    </location>
</feature>
<name>A0A7W6CG80_9SPHN</name>
<dbReference type="CDD" id="cd00433">
    <property type="entry name" value="Peptidase_M17"/>
    <property type="match status" value="1"/>
</dbReference>
<dbReference type="GO" id="GO:0070006">
    <property type="term" value="F:metalloaminopeptidase activity"/>
    <property type="evidence" value="ECO:0007669"/>
    <property type="project" value="InterPro"/>
</dbReference>
<evidence type="ECO:0000256" key="3">
    <source>
        <dbReference type="ARBA" id="ARBA00022670"/>
    </source>
</evidence>
<evidence type="ECO:0000259" key="7">
    <source>
        <dbReference type="PROSITE" id="PS00631"/>
    </source>
</evidence>
<dbReference type="EC" id="3.4.11.1" evidence="8"/>
<dbReference type="PANTHER" id="PTHR11963:SF20">
    <property type="entry name" value="PEPTIDASE B"/>
    <property type="match status" value="1"/>
</dbReference>
<dbReference type="SUPFAM" id="SSF53187">
    <property type="entry name" value="Zn-dependent exopeptidases"/>
    <property type="match status" value="1"/>
</dbReference>
<keyword evidence="2 8" id="KW-0031">Aminopeptidase</keyword>
<dbReference type="InterPro" id="IPR048816">
    <property type="entry name" value="Peptidase_M17_N_1"/>
</dbReference>
<evidence type="ECO:0000256" key="2">
    <source>
        <dbReference type="ARBA" id="ARBA00022438"/>
    </source>
</evidence>
<dbReference type="InterPro" id="IPR011356">
    <property type="entry name" value="Leucine_aapep/pepB"/>
</dbReference>
<dbReference type="Gene3D" id="3.40.220.10">
    <property type="entry name" value="Leucine Aminopeptidase, subunit E, domain 1"/>
    <property type="match status" value="1"/>
</dbReference>
<dbReference type="Proteomes" id="UP000548867">
    <property type="component" value="Unassembled WGS sequence"/>
</dbReference>
<dbReference type="PANTHER" id="PTHR11963">
    <property type="entry name" value="LEUCINE AMINOPEPTIDASE-RELATED"/>
    <property type="match status" value="1"/>
</dbReference>
<reference evidence="8 9" key="1">
    <citation type="submission" date="2020-08" db="EMBL/GenBank/DDBJ databases">
        <title>Genomic Encyclopedia of Type Strains, Phase IV (KMG-IV): sequencing the most valuable type-strain genomes for metagenomic binning, comparative biology and taxonomic classification.</title>
        <authorList>
            <person name="Goeker M."/>
        </authorList>
    </citation>
    <scope>NUCLEOTIDE SEQUENCE [LARGE SCALE GENOMIC DNA]</scope>
    <source>
        <strain evidence="8 9">DSM 27057</strain>
    </source>
</reference>
<evidence type="ECO:0000313" key="9">
    <source>
        <dbReference type="Proteomes" id="UP000548867"/>
    </source>
</evidence>
<gene>
    <name evidence="8" type="ORF">GGR38_001819</name>
</gene>
<dbReference type="InterPro" id="IPR043472">
    <property type="entry name" value="Macro_dom-like"/>
</dbReference>
<evidence type="ECO:0000256" key="4">
    <source>
        <dbReference type="ARBA" id="ARBA00022801"/>
    </source>
</evidence>
<dbReference type="GO" id="GO:0030145">
    <property type="term" value="F:manganese ion binding"/>
    <property type="evidence" value="ECO:0007669"/>
    <property type="project" value="InterPro"/>
</dbReference>
<keyword evidence="4 8" id="KW-0378">Hydrolase</keyword>
<evidence type="ECO:0000256" key="1">
    <source>
        <dbReference type="ARBA" id="ARBA00009528"/>
    </source>
</evidence>
<evidence type="ECO:0000313" key="8">
    <source>
        <dbReference type="EMBL" id="MBB3954870.1"/>
    </source>
</evidence>
<dbReference type="AlphaFoldDB" id="A0A7W6CG80"/>
<evidence type="ECO:0000256" key="6">
    <source>
        <dbReference type="SAM" id="MobiDB-lite"/>
    </source>
</evidence>
<dbReference type="EMBL" id="JACIDX010000006">
    <property type="protein sequence ID" value="MBB3954870.1"/>
    <property type="molecule type" value="Genomic_DNA"/>
</dbReference>
<dbReference type="InterPro" id="IPR000819">
    <property type="entry name" value="Peptidase_M17_C"/>
</dbReference>
<protein>
    <submittedName>
        <fullName evidence="8">Leucyl aminopeptidase</fullName>
        <ecNumber evidence="8">3.4.11.1</ecNumber>
    </submittedName>
</protein>
<accession>A0A7W6CG80</accession>
<dbReference type="PROSITE" id="PS00631">
    <property type="entry name" value="CYTOSOL_AP"/>
    <property type="match status" value="1"/>
</dbReference>
<dbReference type="Pfam" id="PF00883">
    <property type="entry name" value="Peptidase_M17"/>
    <property type="match status" value="1"/>
</dbReference>
<dbReference type="GO" id="GO:0006508">
    <property type="term" value="P:proteolysis"/>
    <property type="evidence" value="ECO:0007669"/>
    <property type="project" value="UniProtKB-KW"/>
</dbReference>
<dbReference type="RefSeq" id="WP_183624696.1">
    <property type="nucleotide sequence ID" value="NZ_JACIDX010000006.1"/>
</dbReference>
<feature type="region of interest" description="Disordered" evidence="6">
    <location>
        <begin position="1"/>
        <end position="26"/>
    </location>
</feature>
<keyword evidence="5" id="KW-0464">Manganese</keyword>
<evidence type="ECO:0000256" key="5">
    <source>
        <dbReference type="ARBA" id="ARBA00023211"/>
    </source>
</evidence>
<keyword evidence="9" id="KW-1185">Reference proteome</keyword>
<dbReference type="Pfam" id="PF21337">
    <property type="entry name" value="Peptidase_M17_N_1"/>
    <property type="match status" value="1"/>
</dbReference>
<comment type="caution">
    <text evidence="8">The sequence shown here is derived from an EMBL/GenBank/DDBJ whole genome shotgun (WGS) entry which is preliminary data.</text>
</comment>
<comment type="similarity">
    <text evidence="1">Belongs to the peptidase M17 family.</text>
</comment>
<dbReference type="Gene3D" id="3.40.630.10">
    <property type="entry name" value="Zn peptidases"/>
    <property type="match status" value="1"/>
</dbReference>
<sequence>MSKTHNTADPSHSGQNQADLVQPDRQQAATPIHLVDKASYEEWLKARTPMQRAALAGQKFKGEAGSHAIIPDGDGFAVAAGVAKVEVLGSWCLGKLGDVLPGGFYRLAPFGKCRAGAAFIGWALGQYRYDRYRQDGNSETPRILLTGEVKAIAPAMAEAAAVALVRDLVNTPAEHLGPAELEHEAELIAKAHRATIRVTRGEALEHDFPMVHMVGRAAARSHAPRMIEIEWGDEKAPRLAIVGKGVCFDSGGLDIKPSSAMLIMKKDMGGAAHALALARLVMESGLKVRLHLLIPAVENAVSGGSFRPGDVLRSRAGLSVEIGNTDAEGRLILGDALTRASEGKPDLILDFATLTGAARVALGPDLPAMFARADDTAQALLDAGLACDDPVWRLPLYDGYREWLKSDIADMNNAPAGGFAGASVAALFLDRFVGEGIDWAHFDTFAWRPAAKPGRPKGGDALGLRAAWAMLRARFG</sequence>
<keyword evidence="3" id="KW-0645">Protease</keyword>